<organism evidence="1 2">
    <name type="scientific">Larinioides sclopetarius</name>
    <dbReference type="NCBI Taxonomy" id="280406"/>
    <lineage>
        <taxon>Eukaryota</taxon>
        <taxon>Metazoa</taxon>
        <taxon>Ecdysozoa</taxon>
        <taxon>Arthropoda</taxon>
        <taxon>Chelicerata</taxon>
        <taxon>Arachnida</taxon>
        <taxon>Araneae</taxon>
        <taxon>Araneomorphae</taxon>
        <taxon>Entelegynae</taxon>
        <taxon>Araneoidea</taxon>
        <taxon>Araneidae</taxon>
        <taxon>Larinioides</taxon>
    </lineage>
</organism>
<reference evidence="1 2" key="1">
    <citation type="submission" date="2024-04" db="EMBL/GenBank/DDBJ databases">
        <authorList>
            <person name="Rising A."/>
            <person name="Reimegard J."/>
            <person name="Sonavane S."/>
            <person name="Akerstrom W."/>
            <person name="Nylinder S."/>
            <person name="Hedman E."/>
            <person name="Kallberg Y."/>
        </authorList>
    </citation>
    <scope>NUCLEOTIDE SEQUENCE [LARGE SCALE GENOMIC DNA]</scope>
</reference>
<comment type="caution">
    <text evidence="1">The sequence shown here is derived from an EMBL/GenBank/DDBJ whole genome shotgun (WGS) entry which is preliminary data.</text>
</comment>
<feature type="non-terminal residue" evidence="1">
    <location>
        <position position="75"/>
    </location>
</feature>
<proteinExistence type="predicted"/>
<keyword evidence="2" id="KW-1185">Reference proteome</keyword>
<evidence type="ECO:0000313" key="2">
    <source>
        <dbReference type="Proteomes" id="UP001497382"/>
    </source>
</evidence>
<name>A0AAV1Z8B5_9ARAC</name>
<accession>A0AAV1Z8B5</accession>
<evidence type="ECO:0000313" key="1">
    <source>
        <dbReference type="EMBL" id="CAL1267626.1"/>
    </source>
</evidence>
<gene>
    <name evidence="1" type="ORF">LARSCL_LOCUS3779</name>
</gene>
<dbReference type="EMBL" id="CAXIEN010000029">
    <property type="protein sequence ID" value="CAL1267626.1"/>
    <property type="molecule type" value="Genomic_DNA"/>
</dbReference>
<dbReference type="Proteomes" id="UP001497382">
    <property type="component" value="Unassembled WGS sequence"/>
</dbReference>
<protein>
    <submittedName>
        <fullName evidence="1">Uncharacterized protein</fullName>
    </submittedName>
</protein>
<dbReference type="AlphaFoldDB" id="A0AAV1Z8B5"/>
<sequence length="75" mass="8661">MALIGVHKPFPYHKKRVGIEIREKIRSASISYIPFYEHQSYLEADLAILNRGQMTRTTPELDPLLQTSAPHQLED</sequence>